<dbReference type="EMBL" id="JAMDMJ010000018">
    <property type="protein sequence ID" value="MCY9597326.1"/>
    <property type="molecule type" value="Genomic_DNA"/>
</dbReference>
<dbReference type="Proteomes" id="UP000288943">
    <property type="component" value="Chromosome"/>
</dbReference>
<dbReference type="Proteomes" id="UP001527202">
    <property type="component" value="Unassembled WGS sequence"/>
</dbReference>
<gene>
    <name evidence="1" type="ORF">M5X16_16315</name>
    <name evidence="2" type="ORF">PC41400_00810</name>
</gene>
<evidence type="ECO:0000313" key="4">
    <source>
        <dbReference type="Proteomes" id="UP001527202"/>
    </source>
</evidence>
<accession>A0A410X4Q9</accession>
<dbReference type="OrthoDB" id="2665639at2"/>
<keyword evidence="4" id="KW-1185">Reference proteome</keyword>
<sequence length="166" mass="19341">MGTRLLAEQLIQQRYPHLRYVRVHTDGKNTAVIYAWNEELLLTAEDMANLKEFASSYLLPHVCFKVKPYDQLKTDSIPQALIQELPETIWKAAVARESNQYRIASALNDLFMRSIRFTFSRYDSVTGTVHFVARASIPVTDEVKERVQRYLYEMLPLGTRSEVTYY</sequence>
<dbReference type="KEGG" id="pchi:PC41400_00810"/>
<evidence type="ECO:0000313" key="3">
    <source>
        <dbReference type="Proteomes" id="UP000288943"/>
    </source>
</evidence>
<reference evidence="1 4" key="2">
    <citation type="submission" date="2022-05" db="EMBL/GenBank/DDBJ databases">
        <title>Genome Sequencing of Bee-Associated Microbes.</title>
        <authorList>
            <person name="Dunlap C."/>
        </authorList>
    </citation>
    <scope>NUCLEOTIDE SEQUENCE [LARGE SCALE GENOMIC DNA]</scope>
    <source>
        <strain evidence="1 4">NRRL B-23120</strain>
    </source>
</reference>
<evidence type="ECO:0000313" key="2">
    <source>
        <dbReference type="EMBL" id="QAV21599.1"/>
    </source>
</evidence>
<organism evidence="2 3">
    <name type="scientific">Paenibacillus chitinolyticus</name>
    <dbReference type="NCBI Taxonomy" id="79263"/>
    <lineage>
        <taxon>Bacteria</taxon>
        <taxon>Bacillati</taxon>
        <taxon>Bacillota</taxon>
        <taxon>Bacilli</taxon>
        <taxon>Bacillales</taxon>
        <taxon>Paenibacillaceae</taxon>
        <taxon>Paenibacillus</taxon>
    </lineage>
</organism>
<dbReference type="GeneID" id="95373355"/>
<name>A0A410X4Q9_9BACL</name>
<dbReference type="EMBL" id="CP026520">
    <property type="protein sequence ID" value="QAV21599.1"/>
    <property type="molecule type" value="Genomic_DNA"/>
</dbReference>
<dbReference type="AlphaFoldDB" id="A0A410X4Q9"/>
<evidence type="ECO:0000313" key="1">
    <source>
        <dbReference type="EMBL" id="MCY9597326.1"/>
    </source>
</evidence>
<dbReference type="RefSeq" id="WP_042231857.1">
    <property type="nucleotide sequence ID" value="NZ_CP026520.1"/>
</dbReference>
<reference evidence="2 3" key="1">
    <citation type="submission" date="2018-01" db="EMBL/GenBank/DDBJ databases">
        <title>The whole genome sequencing and assembly of Paenibacillus chitinolyticus KCCM 41400 strain.</title>
        <authorList>
            <person name="Kim J.-Y."/>
            <person name="Park M.-K."/>
            <person name="Lee Y.-J."/>
            <person name="Yi H."/>
            <person name="Bahn Y.-S."/>
            <person name="Kim J.F."/>
            <person name="Lee D.-W."/>
        </authorList>
    </citation>
    <scope>NUCLEOTIDE SEQUENCE [LARGE SCALE GENOMIC DNA]</scope>
    <source>
        <strain evidence="2 3">KCCM 41400</strain>
    </source>
</reference>
<proteinExistence type="predicted"/>
<protein>
    <submittedName>
        <fullName evidence="2">Uncharacterized protein</fullName>
    </submittedName>
</protein>